<gene>
    <name evidence="3" type="ORF">Pta02_26140</name>
</gene>
<dbReference type="EMBL" id="BOOK01000016">
    <property type="protein sequence ID" value="GII00606.1"/>
    <property type="molecule type" value="Genomic_DNA"/>
</dbReference>
<dbReference type="RefSeq" id="WP_203875003.1">
    <property type="nucleotide sequence ID" value="NZ_BOOK01000016.1"/>
</dbReference>
<feature type="signal peptide" evidence="2">
    <location>
        <begin position="1"/>
        <end position="30"/>
    </location>
</feature>
<name>A0A8J3SVV5_9ACTN</name>
<accession>A0A8J3SVV5</accession>
<proteinExistence type="predicted"/>
<evidence type="ECO:0000313" key="3">
    <source>
        <dbReference type="EMBL" id="GII00606.1"/>
    </source>
</evidence>
<sequence>MGLTGVPGRWAVVAGLTTAMVATASPSAGAADDVTVSPSRVEAGGTAEVTAQDCGEPAVATSDAFQADAQLTGGAAGNPAGTAQVAGDAELGRHVVEVSCGGSDVTLYGTFEIVAAQGPDTGGGGLALAGGAQDPGAPYADGAPVMIGGAAGVIAALSAAGGFALARRRRAARRD</sequence>
<keyword evidence="1" id="KW-0812">Transmembrane</keyword>
<feature type="chain" id="PRO_5035195972" description="MYXO-CTERM domain-containing protein" evidence="2">
    <location>
        <begin position="31"/>
        <end position="175"/>
    </location>
</feature>
<evidence type="ECO:0000256" key="1">
    <source>
        <dbReference type="SAM" id="Phobius"/>
    </source>
</evidence>
<reference evidence="3" key="1">
    <citation type="submission" date="2021-01" db="EMBL/GenBank/DDBJ databases">
        <title>Whole genome shotgun sequence of Planobispora takensis NBRC 109077.</title>
        <authorList>
            <person name="Komaki H."/>
            <person name="Tamura T."/>
        </authorList>
    </citation>
    <scope>NUCLEOTIDE SEQUENCE</scope>
    <source>
        <strain evidence="3">NBRC 109077</strain>
    </source>
</reference>
<organism evidence="3 4">
    <name type="scientific">Planobispora takensis</name>
    <dbReference type="NCBI Taxonomy" id="1367882"/>
    <lineage>
        <taxon>Bacteria</taxon>
        <taxon>Bacillati</taxon>
        <taxon>Actinomycetota</taxon>
        <taxon>Actinomycetes</taxon>
        <taxon>Streptosporangiales</taxon>
        <taxon>Streptosporangiaceae</taxon>
        <taxon>Planobispora</taxon>
    </lineage>
</organism>
<protein>
    <recommendedName>
        <fullName evidence="5">MYXO-CTERM domain-containing protein</fullName>
    </recommendedName>
</protein>
<keyword evidence="4" id="KW-1185">Reference proteome</keyword>
<evidence type="ECO:0000256" key="2">
    <source>
        <dbReference type="SAM" id="SignalP"/>
    </source>
</evidence>
<evidence type="ECO:0008006" key="5">
    <source>
        <dbReference type="Google" id="ProtNLM"/>
    </source>
</evidence>
<dbReference type="Proteomes" id="UP000634476">
    <property type="component" value="Unassembled WGS sequence"/>
</dbReference>
<keyword evidence="2" id="KW-0732">Signal</keyword>
<feature type="transmembrane region" description="Helical" evidence="1">
    <location>
        <begin position="145"/>
        <end position="166"/>
    </location>
</feature>
<comment type="caution">
    <text evidence="3">The sequence shown here is derived from an EMBL/GenBank/DDBJ whole genome shotgun (WGS) entry which is preliminary data.</text>
</comment>
<dbReference type="AlphaFoldDB" id="A0A8J3SVV5"/>
<keyword evidence="1" id="KW-1133">Transmembrane helix</keyword>
<keyword evidence="1" id="KW-0472">Membrane</keyword>
<evidence type="ECO:0000313" key="4">
    <source>
        <dbReference type="Proteomes" id="UP000634476"/>
    </source>
</evidence>